<reference evidence="2 4" key="3">
    <citation type="submission" date="2020-12" db="EMBL/GenBank/DDBJ databases">
        <title>Enhanced detection system for hospital associated transmission using whole genome sequencing surveillance.</title>
        <authorList>
            <person name="Harrison L.H."/>
            <person name="Van Tyne D."/>
            <person name="Marsh J.W."/>
            <person name="Griffith M.P."/>
            <person name="Snyder D.J."/>
            <person name="Cooper V.S."/>
            <person name="Mustapha M."/>
        </authorList>
    </citation>
    <scope>NUCLEOTIDE SEQUENCE [LARGE SCALE GENOMIC DNA]</scope>
    <source>
        <strain evidence="2 4">PR00195</strain>
    </source>
</reference>
<dbReference type="EMBL" id="CVRY01000001">
    <property type="protein sequence ID" value="CRL58990.1"/>
    <property type="molecule type" value="Genomic_DNA"/>
</dbReference>
<organism evidence="1 3">
    <name type="scientific">Proteus penneri</name>
    <dbReference type="NCBI Taxonomy" id="102862"/>
    <lineage>
        <taxon>Bacteria</taxon>
        <taxon>Pseudomonadati</taxon>
        <taxon>Pseudomonadota</taxon>
        <taxon>Gammaproteobacteria</taxon>
        <taxon>Enterobacterales</taxon>
        <taxon>Morganellaceae</taxon>
        <taxon>Proteus</taxon>
    </lineage>
</organism>
<protein>
    <submittedName>
        <fullName evidence="2">ParD-like family protein</fullName>
    </submittedName>
</protein>
<gene>
    <name evidence="1" type="ORF">BN1804_00161</name>
    <name evidence="2" type="ORF">JFQ69_00850</name>
</gene>
<dbReference type="RefSeq" id="WP_036913277.1">
    <property type="nucleotide sequence ID" value="NZ_CAXOKJ010000001.1"/>
</dbReference>
<evidence type="ECO:0000313" key="4">
    <source>
        <dbReference type="Proteomes" id="UP000619976"/>
    </source>
</evidence>
<dbReference type="Pfam" id="PF11903">
    <property type="entry name" value="ParD_like"/>
    <property type="match status" value="1"/>
</dbReference>
<accession>A0A0G4PZE8</accession>
<dbReference type="EMBL" id="JAEKCB010000001">
    <property type="protein sequence ID" value="MBJ2116220.1"/>
    <property type="molecule type" value="Genomic_DNA"/>
</dbReference>
<sequence length="65" mass="7506">MGIVKISDELHEYLRKASNVMSRSVNAQAEFWIKIGIQAELNPDKTFPMIINEMLEKEAIKQEVE</sequence>
<dbReference type="GeneID" id="84584392"/>
<reference evidence="3" key="2">
    <citation type="submission" date="2015-06" db="EMBL/GenBank/DDBJ databases">
        <authorList>
            <person name="Urmite Genomes"/>
        </authorList>
    </citation>
    <scope>NUCLEOTIDE SEQUENCE [LARGE SCALE GENOMIC DNA]</scope>
    <source>
        <strain evidence="3">CSUR P1867</strain>
    </source>
</reference>
<evidence type="ECO:0000313" key="3">
    <source>
        <dbReference type="Proteomes" id="UP000183920"/>
    </source>
</evidence>
<dbReference type="InterPro" id="IPR021831">
    <property type="entry name" value="ParD-like"/>
</dbReference>
<dbReference type="Proteomes" id="UP000183920">
    <property type="component" value="Unassembled WGS sequence"/>
</dbReference>
<reference evidence="1" key="1">
    <citation type="submission" date="2015-06" db="EMBL/GenBank/DDBJ databases">
        <authorList>
            <person name="Urmite Genomes Urmite Genomes"/>
        </authorList>
    </citation>
    <scope>NUCLEOTIDE SEQUENCE [LARGE SCALE GENOMIC DNA]</scope>
    <source>
        <strain evidence="1">CSUR P1867</strain>
    </source>
</reference>
<evidence type="ECO:0000313" key="2">
    <source>
        <dbReference type="EMBL" id="MBJ2116220.1"/>
    </source>
</evidence>
<keyword evidence="4" id="KW-1185">Reference proteome</keyword>
<dbReference type="AlphaFoldDB" id="A0A0G4PZE8"/>
<evidence type="ECO:0000313" key="1">
    <source>
        <dbReference type="EMBL" id="CRL58990.1"/>
    </source>
</evidence>
<accession>A0A379EKY2</accession>
<proteinExistence type="predicted"/>
<name>A0A0G4PZE8_9GAMM</name>
<dbReference type="Proteomes" id="UP000619976">
    <property type="component" value="Unassembled WGS sequence"/>
</dbReference>